<protein>
    <submittedName>
        <fullName evidence="1">Uncharacterized protein</fullName>
    </submittedName>
</protein>
<dbReference type="AlphaFoldDB" id="A0AAD4E6W6"/>
<name>A0AAD4E6W6_9AGAM</name>
<comment type="caution">
    <text evidence="1">The sequence shown here is derived from an EMBL/GenBank/DDBJ whole genome shotgun (WGS) entry which is preliminary data.</text>
</comment>
<keyword evidence="2" id="KW-1185">Reference proteome</keyword>
<dbReference type="GeneID" id="64671250"/>
<dbReference type="EMBL" id="JABBWK010000025">
    <property type="protein sequence ID" value="KAG1900756.1"/>
    <property type="molecule type" value="Genomic_DNA"/>
</dbReference>
<accession>A0AAD4E6W6</accession>
<evidence type="ECO:0000313" key="2">
    <source>
        <dbReference type="Proteomes" id="UP001195769"/>
    </source>
</evidence>
<dbReference type="Proteomes" id="UP001195769">
    <property type="component" value="Unassembled WGS sequence"/>
</dbReference>
<dbReference type="RefSeq" id="XP_041226332.1">
    <property type="nucleotide sequence ID" value="XM_041376952.1"/>
</dbReference>
<organism evidence="1 2">
    <name type="scientific">Suillus fuscotomentosus</name>
    <dbReference type="NCBI Taxonomy" id="1912939"/>
    <lineage>
        <taxon>Eukaryota</taxon>
        <taxon>Fungi</taxon>
        <taxon>Dikarya</taxon>
        <taxon>Basidiomycota</taxon>
        <taxon>Agaricomycotina</taxon>
        <taxon>Agaricomycetes</taxon>
        <taxon>Agaricomycetidae</taxon>
        <taxon>Boletales</taxon>
        <taxon>Suillineae</taxon>
        <taxon>Suillaceae</taxon>
        <taxon>Suillus</taxon>
    </lineage>
</organism>
<gene>
    <name evidence="1" type="ORF">F5891DRAFT_979986</name>
</gene>
<reference evidence="1" key="1">
    <citation type="journal article" date="2020" name="New Phytol.">
        <title>Comparative genomics reveals dynamic genome evolution in host specialist ectomycorrhizal fungi.</title>
        <authorList>
            <person name="Lofgren L.A."/>
            <person name="Nguyen N.H."/>
            <person name="Vilgalys R."/>
            <person name="Ruytinx J."/>
            <person name="Liao H.L."/>
            <person name="Branco S."/>
            <person name="Kuo A."/>
            <person name="LaButti K."/>
            <person name="Lipzen A."/>
            <person name="Andreopoulos W."/>
            <person name="Pangilinan J."/>
            <person name="Riley R."/>
            <person name="Hundley H."/>
            <person name="Na H."/>
            <person name="Barry K."/>
            <person name="Grigoriev I.V."/>
            <person name="Stajich J.E."/>
            <person name="Kennedy P.G."/>
        </authorList>
    </citation>
    <scope>NUCLEOTIDE SEQUENCE</scope>
    <source>
        <strain evidence="1">FC203</strain>
    </source>
</reference>
<proteinExistence type="predicted"/>
<sequence length="115" mass="12600">MSWPQKVGPKVQAIDLDMSAIITKKLIPDTIWSAIAITDIAFCGPIRFTDLMTSPRVEPTEVKKSVFESKPLNQITGLVDRLLSVEALHPAIAILMRVTWLVDAHPGLADLILGV</sequence>
<evidence type="ECO:0000313" key="1">
    <source>
        <dbReference type="EMBL" id="KAG1900756.1"/>
    </source>
</evidence>